<keyword evidence="1" id="KW-0812">Transmembrane</keyword>
<dbReference type="OrthoDB" id="9815959at2"/>
<keyword evidence="1" id="KW-0472">Membrane</keyword>
<sequence>MENTNYVQSNVVPNEVKGWNWGAFYFNIWWGIGNKSYLPLLCLIPFFNVIWIFVCGAKGNSWAWKTGEFKDVETFLAVQKTWNRAGLVGFIISVVFLVLYVLFLGSIISSFANL</sequence>
<dbReference type="Proteomes" id="UP000036756">
    <property type="component" value="Unassembled WGS sequence"/>
</dbReference>
<proteinExistence type="predicted"/>
<feature type="transmembrane region" description="Helical" evidence="1">
    <location>
        <begin position="87"/>
        <end position="112"/>
    </location>
</feature>
<accession>A0A0J8D9N5</accession>
<dbReference type="RefSeq" id="WP_048569964.1">
    <property type="nucleotide sequence ID" value="NZ_LFVU01000007.1"/>
</dbReference>
<protein>
    <submittedName>
        <fullName evidence="2">Uncharacterized protein</fullName>
    </submittedName>
</protein>
<feature type="transmembrane region" description="Helical" evidence="1">
    <location>
        <begin position="37"/>
        <end position="57"/>
    </location>
</feature>
<name>A0A0J8D9N5_CLOCY</name>
<reference evidence="2 3" key="1">
    <citation type="submission" date="2015-06" db="EMBL/GenBank/DDBJ databases">
        <title>Draft genome sequence of the purine-degrading Clostridium cylindrosporum HC-1 (DSM 605).</title>
        <authorList>
            <person name="Poehlein A."/>
            <person name="Schiel-Bengelsdorf B."/>
            <person name="Bengelsdorf F."/>
            <person name="Daniel R."/>
            <person name="Duerre P."/>
        </authorList>
    </citation>
    <scope>NUCLEOTIDE SEQUENCE [LARGE SCALE GENOMIC DNA]</scope>
    <source>
        <strain evidence="2 3">DSM 605</strain>
    </source>
</reference>
<evidence type="ECO:0000313" key="2">
    <source>
        <dbReference type="EMBL" id="KMT22552.1"/>
    </source>
</evidence>
<keyword evidence="3" id="KW-1185">Reference proteome</keyword>
<dbReference type="AlphaFoldDB" id="A0A0J8D9N5"/>
<gene>
    <name evidence="2" type="ORF">CLCY_10c00990</name>
</gene>
<dbReference type="STRING" id="1121307.CLCY_10c00990"/>
<dbReference type="EMBL" id="LFVU01000007">
    <property type="protein sequence ID" value="KMT22552.1"/>
    <property type="molecule type" value="Genomic_DNA"/>
</dbReference>
<organism evidence="2 3">
    <name type="scientific">Clostridium cylindrosporum DSM 605</name>
    <dbReference type="NCBI Taxonomy" id="1121307"/>
    <lineage>
        <taxon>Bacteria</taxon>
        <taxon>Bacillati</taxon>
        <taxon>Bacillota</taxon>
        <taxon>Clostridia</taxon>
        <taxon>Eubacteriales</taxon>
        <taxon>Clostridiaceae</taxon>
        <taxon>Clostridium</taxon>
    </lineage>
</organism>
<evidence type="ECO:0000313" key="3">
    <source>
        <dbReference type="Proteomes" id="UP000036756"/>
    </source>
</evidence>
<comment type="caution">
    <text evidence="2">The sequence shown here is derived from an EMBL/GenBank/DDBJ whole genome shotgun (WGS) entry which is preliminary data.</text>
</comment>
<evidence type="ECO:0000256" key="1">
    <source>
        <dbReference type="SAM" id="Phobius"/>
    </source>
</evidence>
<keyword evidence="1" id="KW-1133">Transmembrane helix</keyword>
<dbReference type="PATRIC" id="fig|1121307.3.peg.101"/>